<dbReference type="OMA" id="NYEYTRD"/>
<evidence type="ECO:0000313" key="3">
    <source>
        <dbReference type="EMBL" id="CAG84601.2"/>
    </source>
</evidence>
<dbReference type="GeneID" id="2899856"/>
<keyword evidence="4" id="KW-1185">Reference proteome</keyword>
<dbReference type="InterPro" id="IPR034586">
    <property type="entry name" value="Bfa1/Byr4"/>
</dbReference>
<name>Q6BYS4_DEBHA</name>
<feature type="compositionally biased region" description="Acidic residues" evidence="2">
    <location>
        <begin position="107"/>
        <end position="118"/>
    </location>
</feature>
<sequence length="619" mass="72124">MNSINRNPKPISRKPSSFRSGLNITPTTNRAGRFSSKSDLLARFQDNEDNNEEDNIFEGDAFEDLPIEDEFKTLKISANELETLRLKKDRVSNDSNNINNRIHQFQDEDPDDLGFGDEDFVRDDLQLNYRTTLNEPDDDELKLSPGTISTSSPKPRMRSKSLSEYSEDTNDTDVTSQFNDDDFDDINDVDDIFGNEESGIYSSGGNGNTSKANRHLLMKQQKLQNDAEIEERELFKKYKRLANDETNTLKLKDFTFYDHNPIDTDALENEKTVDYEYTKDDFENFEDGFDTDVPIKLDVDKLKQYARGNKTVNIKSSMPNFNNKNNLSKAKKYKSTMDLVNEFETQHPVFNNNNKIIRKLDRIPSFYNKNDAMKSNNSKLNHDIELEKQQLLNKYMEITEKQNRLNNRHRKKNLSMKHPNGKNKRIGLVRYLNDNPIPQSNNNSKMKYNPVNKKWEGNDIELVKFENLNVPKPSLISFSEFKNNMKDKKLQGNMVYDPDQLKWINLNKDEDNVFQGLPDLPDLQINKRSVPNSPTKTVGRGVSAFTQRTGSTNSIASNSPNSNEFEVPPRLIEKFHKEEMKLSKKINYWFQQENYDLINSDFNHNYFWEIRKMVIDNED</sequence>
<dbReference type="VEuPathDB" id="FungiDB:DEHA2A07348g"/>
<dbReference type="PANTHER" id="PTHR35140">
    <property type="entry name" value="MITOTIC CHECK POINT PROTEIN BFA1"/>
    <property type="match status" value="1"/>
</dbReference>
<keyword evidence="1" id="KW-0175">Coiled coil</keyword>
<feature type="region of interest" description="Disordered" evidence="2">
    <location>
        <begin position="131"/>
        <end position="181"/>
    </location>
</feature>
<feature type="region of interest" description="Disordered" evidence="2">
    <location>
        <begin position="1"/>
        <end position="32"/>
    </location>
</feature>
<dbReference type="STRING" id="284592.Q6BYS4"/>
<dbReference type="HOGENOM" id="CLU_030433_0_0_1"/>
<dbReference type="InParanoid" id="Q6BYS4"/>
<dbReference type="RefSeq" id="XP_456645.2">
    <property type="nucleotide sequence ID" value="XM_456645.1"/>
</dbReference>
<dbReference type="AlphaFoldDB" id="Q6BYS4"/>
<dbReference type="GO" id="GO:0031578">
    <property type="term" value="P:mitotic spindle orientation checkpoint signaling"/>
    <property type="evidence" value="ECO:0007669"/>
    <property type="project" value="TreeGrafter"/>
</dbReference>
<dbReference type="KEGG" id="dha:DEHA2A07348g"/>
<proteinExistence type="predicted"/>
<dbReference type="Proteomes" id="UP000000599">
    <property type="component" value="Chromosome A"/>
</dbReference>
<dbReference type="OrthoDB" id="19159at2759"/>
<feature type="compositionally biased region" description="Polar residues" evidence="2">
    <location>
        <begin position="14"/>
        <end position="32"/>
    </location>
</feature>
<evidence type="ECO:0000313" key="4">
    <source>
        <dbReference type="Proteomes" id="UP000000599"/>
    </source>
</evidence>
<dbReference type="PANTHER" id="PTHR35140:SF1">
    <property type="entry name" value="MITOTIC CHECK POINT PROTEIN BFA1"/>
    <property type="match status" value="1"/>
</dbReference>
<feature type="compositionally biased region" description="Polar residues" evidence="2">
    <location>
        <begin position="93"/>
        <end position="103"/>
    </location>
</feature>
<feature type="coiled-coil region" evidence="1">
    <location>
        <begin position="370"/>
        <end position="408"/>
    </location>
</feature>
<gene>
    <name evidence="3" type="ordered locus">DEHA2A07348g</name>
</gene>
<dbReference type="GO" id="GO:1990334">
    <property type="term" value="C:Bfa1-Bub2 complex"/>
    <property type="evidence" value="ECO:0007669"/>
    <property type="project" value="InterPro"/>
</dbReference>
<dbReference type="GO" id="GO:0005096">
    <property type="term" value="F:GTPase activator activity"/>
    <property type="evidence" value="ECO:0007669"/>
    <property type="project" value="InterPro"/>
</dbReference>
<reference evidence="3 4" key="1">
    <citation type="journal article" date="2004" name="Nature">
        <title>Genome evolution in yeasts.</title>
        <authorList>
            <consortium name="Genolevures"/>
            <person name="Dujon B."/>
            <person name="Sherman D."/>
            <person name="Fischer G."/>
            <person name="Durrens P."/>
            <person name="Casaregola S."/>
            <person name="Lafontaine I."/>
            <person name="de Montigny J."/>
            <person name="Marck C."/>
            <person name="Neuveglise C."/>
            <person name="Talla E."/>
            <person name="Goffard N."/>
            <person name="Frangeul L."/>
            <person name="Aigle M."/>
            <person name="Anthouard V."/>
            <person name="Babour A."/>
            <person name="Barbe V."/>
            <person name="Barnay S."/>
            <person name="Blanchin S."/>
            <person name="Beckerich J.M."/>
            <person name="Beyne E."/>
            <person name="Bleykasten C."/>
            <person name="Boisrame A."/>
            <person name="Boyer J."/>
            <person name="Cattolico L."/>
            <person name="Confanioleri F."/>
            <person name="de Daruvar A."/>
            <person name="Despons L."/>
            <person name="Fabre E."/>
            <person name="Fairhead C."/>
            <person name="Ferry-Dumazet H."/>
            <person name="Groppi A."/>
            <person name="Hantraye F."/>
            <person name="Hennequin C."/>
            <person name="Jauniaux N."/>
            <person name="Joyet P."/>
            <person name="Kachouri R."/>
            <person name="Kerrest A."/>
            <person name="Koszul R."/>
            <person name="Lemaire M."/>
            <person name="Lesur I."/>
            <person name="Ma L."/>
            <person name="Muller H."/>
            <person name="Nicaud J.M."/>
            <person name="Nikolski M."/>
            <person name="Oztas S."/>
            <person name="Ozier-Kalogeropoulos O."/>
            <person name="Pellenz S."/>
            <person name="Potier S."/>
            <person name="Richard G.F."/>
            <person name="Straub M.L."/>
            <person name="Suleau A."/>
            <person name="Swennene D."/>
            <person name="Tekaia F."/>
            <person name="Wesolowski-Louvel M."/>
            <person name="Westhof E."/>
            <person name="Wirth B."/>
            <person name="Zeniou-Meyer M."/>
            <person name="Zivanovic I."/>
            <person name="Bolotin-Fukuhara M."/>
            <person name="Thierry A."/>
            <person name="Bouchier C."/>
            <person name="Caudron B."/>
            <person name="Scarpelli C."/>
            <person name="Gaillardin C."/>
            <person name="Weissenbach J."/>
            <person name="Wincker P."/>
            <person name="Souciet J.L."/>
        </authorList>
    </citation>
    <scope>NUCLEOTIDE SEQUENCE [LARGE SCALE GENOMIC DNA]</scope>
    <source>
        <strain evidence="4">ATCC 36239 / CBS 767 / BCRC 21394 / JCM 1990 / NBRC 0083 / IGC 2968</strain>
    </source>
</reference>
<evidence type="ECO:0000256" key="1">
    <source>
        <dbReference type="SAM" id="Coils"/>
    </source>
</evidence>
<dbReference type="GO" id="GO:0044732">
    <property type="term" value="C:mitotic spindle pole body"/>
    <property type="evidence" value="ECO:0007669"/>
    <property type="project" value="TreeGrafter"/>
</dbReference>
<evidence type="ECO:0000256" key="2">
    <source>
        <dbReference type="SAM" id="MobiDB-lite"/>
    </source>
</evidence>
<dbReference type="EMBL" id="CR382133">
    <property type="protein sequence ID" value="CAG84601.2"/>
    <property type="molecule type" value="Genomic_DNA"/>
</dbReference>
<protein>
    <submittedName>
        <fullName evidence="3">DEHA2A07348p</fullName>
    </submittedName>
</protein>
<dbReference type="eggNOG" id="ENOG502R6H5">
    <property type="taxonomic scope" value="Eukaryota"/>
</dbReference>
<accession>Q6BYS4</accession>
<organism evidence="3 4">
    <name type="scientific">Debaryomyces hansenii (strain ATCC 36239 / CBS 767 / BCRC 21394 / JCM 1990 / NBRC 0083 / IGC 2968)</name>
    <name type="common">Yeast</name>
    <name type="synonym">Torulaspora hansenii</name>
    <dbReference type="NCBI Taxonomy" id="284592"/>
    <lineage>
        <taxon>Eukaryota</taxon>
        <taxon>Fungi</taxon>
        <taxon>Dikarya</taxon>
        <taxon>Ascomycota</taxon>
        <taxon>Saccharomycotina</taxon>
        <taxon>Pichiomycetes</taxon>
        <taxon>Debaryomycetaceae</taxon>
        <taxon>Debaryomyces</taxon>
    </lineage>
</organism>
<feature type="region of interest" description="Disordered" evidence="2">
    <location>
        <begin position="92"/>
        <end position="118"/>
    </location>
</feature>